<dbReference type="SUPFAM" id="SSF56349">
    <property type="entry name" value="DNA breaking-rejoining enzymes"/>
    <property type="match status" value="1"/>
</dbReference>
<dbReference type="GO" id="GO:0015074">
    <property type="term" value="P:DNA integration"/>
    <property type="evidence" value="ECO:0007669"/>
    <property type="project" value="InterPro"/>
</dbReference>
<dbReference type="InterPro" id="IPR011010">
    <property type="entry name" value="DNA_brk_join_enz"/>
</dbReference>
<protein>
    <recommendedName>
        <fullName evidence="2">Tyr recombinase domain-containing protein</fullName>
    </recommendedName>
</protein>
<dbReference type="InterPro" id="IPR013762">
    <property type="entry name" value="Integrase-like_cat_sf"/>
</dbReference>
<keyword evidence="4" id="KW-1185">Reference proteome</keyword>
<gene>
    <name evidence="3" type="ORF">BSZ32_04965</name>
</gene>
<dbReference type="GO" id="GO:0003677">
    <property type="term" value="F:DNA binding"/>
    <property type="evidence" value="ECO:0007669"/>
    <property type="project" value="InterPro"/>
</dbReference>
<dbReference type="GO" id="GO:0006310">
    <property type="term" value="P:DNA recombination"/>
    <property type="evidence" value="ECO:0007669"/>
    <property type="project" value="UniProtKB-KW"/>
</dbReference>
<name>A0A2S7U159_9BACT</name>
<feature type="domain" description="Tyr recombinase" evidence="2">
    <location>
        <begin position="223"/>
        <end position="385"/>
    </location>
</feature>
<dbReference type="Proteomes" id="UP000239907">
    <property type="component" value="Unassembled WGS sequence"/>
</dbReference>
<dbReference type="OrthoDB" id="197284at2"/>
<accession>A0A2S7U159</accession>
<evidence type="ECO:0000313" key="3">
    <source>
        <dbReference type="EMBL" id="PQJ27913.1"/>
    </source>
</evidence>
<evidence type="ECO:0000256" key="1">
    <source>
        <dbReference type="ARBA" id="ARBA00023172"/>
    </source>
</evidence>
<sequence length="405" mass="44601">MNTLKKAVYHKVVGGKDAGKYRISYSILCPESGRAKRRKMIRATEKEAKKITAKANRSLADNGSKWDVAPDDVLGLRLFHSLLESGAIESGTTLAHVVNSYTHVAIAKANKVNNQEAIDEFMLSLEKRTGTRHVSTIRGALARWAKFKPSNSQLEIGKLSIGKTTRAHAEEFLDLIKVPITRNAALTRTSSLYSWLISSKGGERILESDNPYKAIEHVRIEHTRPQSHSPEDVATFLGDGFLNILDAIPFALGFALGLRTSEIERLDWSDIELGEDCESSLVRVSGKTGYRAVPINEMAFSFIELVPAENRIGKITEYRIENARNKATARSGVAILNNGMRKTCITYSAALNGIEATATACGNSPSVIRAHYDGLATKALSKEYFSYRAPATYKQNLSLFDIHGI</sequence>
<keyword evidence="1" id="KW-0233">DNA recombination</keyword>
<evidence type="ECO:0000259" key="2">
    <source>
        <dbReference type="PROSITE" id="PS51898"/>
    </source>
</evidence>
<evidence type="ECO:0000313" key="4">
    <source>
        <dbReference type="Proteomes" id="UP000239907"/>
    </source>
</evidence>
<dbReference type="AlphaFoldDB" id="A0A2S7U159"/>
<organism evidence="3 4">
    <name type="scientific">Rubritalea profundi</name>
    <dbReference type="NCBI Taxonomy" id="1658618"/>
    <lineage>
        <taxon>Bacteria</taxon>
        <taxon>Pseudomonadati</taxon>
        <taxon>Verrucomicrobiota</taxon>
        <taxon>Verrucomicrobiia</taxon>
        <taxon>Verrucomicrobiales</taxon>
        <taxon>Rubritaleaceae</taxon>
        <taxon>Rubritalea</taxon>
    </lineage>
</organism>
<dbReference type="Gene3D" id="1.10.443.10">
    <property type="entry name" value="Intergrase catalytic core"/>
    <property type="match status" value="1"/>
</dbReference>
<comment type="caution">
    <text evidence="3">The sequence shown here is derived from an EMBL/GenBank/DDBJ whole genome shotgun (WGS) entry which is preliminary data.</text>
</comment>
<reference evidence="3 4" key="1">
    <citation type="submission" date="2016-12" db="EMBL/GenBank/DDBJ databases">
        <title>Study of bacterial adaptation to deep sea.</title>
        <authorList>
            <person name="Song J."/>
            <person name="Yoshizawa S."/>
            <person name="Kogure K."/>
        </authorList>
    </citation>
    <scope>NUCLEOTIDE SEQUENCE [LARGE SCALE GENOMIC DNA]</scope>
    <source>
        <strain evidence="3 4">SAORIC-165</strain>
    </source>
</reference>
<dbReference type="InterPro" id="IPR002104">
    <property type="entry name" value="Integrase_catalytic"/>
</dbReference>
<dbReference type="RefSeq" id="WP_105042408.1">
    <property type="nucleotide sequence ID" value="NZ_MQWA01000001.1"/>
</dbReference>
<proteinExistence type="predicted"/>
<dbReference type="PROSITE" id="PS51898">
    <property type="entry name" value="TYR_RECOMBINASE"/>
    <property type="match status" value="1"/>
</dbReference>
<dbReference type="EMBL" id="MQWA01000001">
    <property type="protein sequence ID" value="PQJ27913.1"/>
    <property type="molecule type" value="Genomic_DNA"/>
</dbReference>